<evidence type="ECO:0000256" key="1">
    <source>
        <dbReference type="SAM" id="MobiDB-lite"/>
    </source>
</evidence>
<dbReference type="Proteomes" id="UP001589793">
    <property type="component" value="Unassembled WGS sequence"/>
</dbReference>
<keyword evidence="3" id="KW-1185">Reference proteome</keyword>
<comment type="caution">
    <text evidence="2">The sequence shown here is derived from an EMBL/GenBank/DDBJ whole genome shotgun (WGS) entry which is preliminary data.</text>
</comment>
<organism evidence="2 3">
    <name type="scientific">Brachybacterium hainanense</name>
    <dbReference type="NCBI Taxonomy" id="1541174"/>
    <lineage>
        <taxon>Bacteria</taxon>
        <taxon>Bacillati</taxon>
        <taxon>Actinomycetota</taxon>
        <taxon>Actinomycetes</taxon>
        <taxon>Micrococcales</taxon>
        <taxon>Dermabacteraceae</taxon>
        <taxon>Brachybacterium</taxon>
    </lineage>
</organism>
<proteinExistence type="predicted"/>
<gene>
    <name evidence="2" type="ORF">ACFFF6_19685</name>
</gene>
<sequence>AAHATRAAAQDRGRQRSAPSAGGTPAPPDEDPTGGASRDDADATVTRRTGREVVEKLLGGRVLEVIDETRG</sequence>
<reference evidence="2 3" key="1">
    <citation type="submission" date="2024-09" db="EMBL/GenBank/DDBJ databases">
        <authorList>
            <person name="Sun Q."/>
            <person name="Mori K."/>
        </authorList>
    </citation>
    <scope>NUCLEOTIDE SEQUENCE [LARGE SCALE GENOMIC DNA]</scope>
    <source>
        <strain evidence="2 3">CICC 10874</strain>
    </source>
</reference>
<feature type="non-terminal residue" evidence="2">
    <location>
        <position position="1"/>
    </location>
</feature>
<evidence type="ECO:0008006" key="4">
    <source>
        <dbReference type="Google" id="ProtNLM"/>
    </source>
</evidence>
<dbReference type="EMBL" id="JBHLSV010000046">
    <property type="protein sequence ID" value="MFC0676174.1"/>
    <property type="molecule type" value="Genomic_DNA"/>
</dbReference>
<name>A0ABV6RGQ6_9MICO</name>
<feature type="region of interest" description="Disordered" evidence="1">
    <location>
        <begin position="1"/>
        <end position="50"/>
    </location>
</feature>
<protein>
    <recommendedName>
        <fullName evidence="4">DNA polymerase III subunit gamma/tau</fullName>
    </recommendedName>
</protein>
<evidence type="ECO:0000313" key="3">
    <source>
        <dbReference type="Proteomes" id="UP001589793"/>
    </source>
</evidence>
<dbReference type="RefSeq" id="WP_376983224.1">
    <property type="nucleotide sequence ID" value="NZ_JBHLSV010000046.1"/>
</dbReference>
<evidence type="ECO:0000313" key="2">
    <source>
        <dbReference type="EMBL" id="MFC0676174.1"/>
    </source>
</evidence>
<accession>A0ABV6RGQ6</accession>